<sequence length="50" mass="5794">MSHLLNNKNGTMRQRVYAPSQHRADVLLIVSETTFNRLGAFYFTPKKQVN</sequence>
<reference evidence="1" key="1">
    <citation type="journal article" date="2021" name="Proc. Natl. Acad. Sci. U.S.A.">
        <title>A Catalog of Tens of Thousands of Viruses from Human Metagenomes Reveals Hidden Associations with Chronic Diseases.</title>
        <authorList>
            <person name="Tisza M.J."/>
            <person name="Buck C.B."/>
        </authorList>
    </citation>
    <scope>NUCLEOTIDE SEQUENCE</scope>
    <source>
        <strain evidence="1">CtDIL13</strain>
    </source>
</reference>
<proteinExistence type="predicted"/>
<protein>
    <submittedName>
        <fullName evidence="1">Uncharacterized protein</fullName>
    </submittedName>
</protein>
<name>A0A8S5SYK1_9CAUD</name>
<organism evidence="1">
    <name type="scientific">Siphoviridae sp. ctDIL13</name>
    <dbReference type="NCBI Taxonomy" id="2827811"/>
    <lineage>
        <taxon>Viruses</taxon>
        <taxon>Duplodnaviria</taxon>
        <taxon>Heunggongvirae</taxon>
        <taxon>Uroviricota</taxon>
        <taxon>Caudoviricetes</taxon>
    </lineage>
</organism>
<dbReference type="EMBL" id="BK032701">
    <property type="protein sequence ID" value="DAF55859.1"/>
    <property type="molecule type" value="Genomic_DNA"/>
</dbReference>
<evidence type="ECO:0000313" key="1">
    <source>
        <dbReference type="EMBL" id="DAF55859.1"/>
    </source>
</evidence>
<accession>A0A8S5SYK1</accession>